<gene>
    <name evidence="3" type="ORF">GNF77_08700</name>
</gene>
<protein>
    <submittedName>
        <fullName evidence="3">Acyltransferase family protein</fullName>
    </submittedName>
</protein>
<name>A0AAW9IGF1_CLOPF</name>
<evidence type="ECO:0000313" key="3">
    <source>
        <dbReference type="EMBL" id="MDZ5009002.1"/>
    </source>
</evidence>
<dbReference type="EMBL" id="WNVM01000004">
    <property type="protein sequence ID" value="MDZ5009002.1"/>
    <property type="molecule type" value="Genomic_DNA"/>
</dbReference>
<feature type="transmembrane region" description="Helical" evidence="1">
    <location>
        <begin position="208"/>
        <end position="226"/>
    </location>
</feature>
<sequence>MIYIKARESNIEFLRITAIIMVIGLHYLNSNIGGALGALSGGHINYYIAHYIESLNIVAVNLFVIVSSYFLVDKSTPKLSKVIKLVVLSYFYGVLFYIIGIILNTNEFSFIGLIKSINLFLGDGYWFIKIYIILYLLSPFINNFISTLNKKSYKGIIILIGTFFSVWPSFLPHAPNDDGGYGIISFIFLYLIVAYIKKYYENNKSIKYYICIYFLSASMTFIFSIIPFESAWKYNFVFNIIGAIALFLGIKKLKLKSNIINYIATYTFSIYLIHFNNIMIILVFKGLLRCQDFYYSKLFIINLVGGVITIFLISFIIEFIRRMVINLIDKLIPNRLKLSIKSIENKFNISFYNLIYGNLI</sequence>
<feature type="transmembrane region" description="Helical" evidence="1">
    <location>
        <begin position="82"/>
        <end position="104"/>
    </location>
</feature>
<dbReference type="InterPro" id="IPR002656">
    <property type="entry name" value="Acyl_transf_3_dom"/>
</dbReference>
<feature type="transmembrane region" description="Helical" evidence="1">
    <location>
        <begin position="262"/>
        <end position="287"/>
    </location>
</feature>
<feature type="transmembrane region" description="Helical" evidence="1">
    <location>
        <begin position="232"/>
        <end position="250"/>
    </location>
</feature>
<keyword evidence="1" id="KW-0472">Membrane</keyword>
<proteinExistence type="predicted"/>
<dbReference type="Pfam" id="PF01757">
    <property type="entry name" value="Acyl_transf_3"/>
    <property type="match status" value="1"/>
</dbReference>
<feature type="transmembrane region" description="Helical" evidence="1">
    <location>
        <begin position="156"/>
        <end position="173"/>
    </location>
</feature>
<organism evidence="3 4">
    <name type="scientific">Clostridium perfringens</name>
    <dbReference type="NCBI Taxonomy" id="1502"/>
    <lineage>
        <taxon>Bacteria</taxon>
        <taxon>Bacillati</taxon>
        <taxon>Bacillota</taxon>
        <taxon>Clostridia</taxon>
        <taxon>Eubacteriales</taxon>
        <taxon>Clostridiaceae</taxon>
        <taxon>Clostridium</taxon>
    </lineage>
</organism>
<dbReference type="RefSeq" id="WP_322381784.1">
    <property type="nucleotide sequence ID" value="NZ_WNVJ01000005.1"/>
</dbReference>
<keyword evidence="1" id="KW-1133">Transmembrane helix</keyword>
<dbReference type="GO" id="GO:0016747">
    <property type="term" value="F:acyltransferase activity, transferring groups other than amino-acyl groups"/>
    <property type="evidence" value="ECO:0007669"/>
    <property type="project" value="InterPro"/>
</dbReference>
<feature type="transmembrane region" description="Helical" evidence="1">
    <location>
        <begin position="179"/>
        <end position="196"/>
    </location>
</feature>
<feature type="transmembrane region" description="Helical" evidence="1">
    <location>
        <begin position="48"/>
        <end position="70"/>
    </location>
</feature>
<feature type="transmembrane region" description="Helical" evidence="1">
    <location>
        <begin position="12"/>
        <end position="28"/>
    </location>
</feature>
<comment type="caution">
    <text evidence="3">The sequence shown here is derived from an EMBL/GenBank/DDBJ whole genome shotgun (WGS) entry which is preliminary data.</text>
</comment>
<feature type="domain" description="Acyltransferase 3" evidence="2">
    <location>
        <begin position="10"/>
        <end position="317"/>
    </location>
</feature>
<reference evidence="3" key="1">
    <citation type="submission" date="2019-11" db="EMBL/GenBank/DDBJ databases">
        <title>Characterization of Clostridium perfringens isolates from swine manure treated agricultural soils.</title>
        <authorList>
            <person name="Wushke S.T."/>
        </authorList>
    </citation>
    <scope>NUCLEOTIDE SEQUENCE</scope>
    <source>
        <strain evidence="3">V2</strain>
    </source>
</reference>
<feature type="transmembrane region" description="Helical" evidence="1">
    <location>
        <begin position="124"/>
        <end position="144"/>
    </location>
</feature>
<dbReference type="Proteomes" id="UP001292368">
    <property type="component" value="Unassembled WGS sequence"/>
</dbReference>
<evidence type="ECO:0000256" key="1">
    <source>
        <dbReference type="SAM" id="Phobius"/>
    </source>
</evidence>
<dbReference type="AlphaFoldDB" id="A0AAW9IGF1"/>
<keyword evidence="1" id="KW-0812">Transmembrane</keyword>
<feature type="transmembrane region" description="Helical" evidence="1">
    <location>
        <begin position="299"/>
        <end position="320"/>
    </location>
</feature>
<evidence type="ECO:0000313" key="4">
    <source>
        <dbReference type="Proteomes" id="UP001292368"/>
    </source>
</evidence>
<keyword evidence="3" id="KW-0808">Transferase</keyword>
<keyword evidence="3" id="KW-0012">Acyltransferase</keyword>
<evidence type="ECO:0000259" key="2">
    <source>
        <dbReference type="Pfam" id="PF01757"/>
    </source>
</evidence>
<accession>A0AAW9IGF1</accession>